<dbReference type="InterPro" id="IPR016024">
    <property type="entry name" value="ARM-type_fold"/>
</dbReference>
<proteinExistence type="predicted"/>
<reference evidence="2" key="2">
    <citation type="journal article" date="2020" name="Antonie Van Leeuwenhoek">
        <title>Labilibaculum antarcticum sp. nov., a novel facultative anaerobic, psychrotorelant bacterium isolated from marine sediment of Antarctica.</title>
        <authorList>
            <person name="Watanabe M."/>
            <person name="Kojima H."/>
            <person name="Fukui M."/>
        </authorList>
    </citation>
    <scope>NUCLEOTIDE SEQUENCE [LARGE SCALE GENOMIC DNA]</scope>
    <source>
        <strain evidence="2">SPP2</strain>
    </source>
</reference>
<dbReference type="AlphaFoldDB" id="A0A1Y1CEV9"/>
<dbReference type="OrthoDB" id="1121286at2"/>
<reference evidence="1 2" key="1">
    <citation type="journal article" date="2018" name="Mar. Genomics">
        <title>Complete genome sequence of Marinifilaceae bacterium strain SPP2, isolated from the Antarctic marine sediment.</title>
        <authorList>
            <person name="Watanabe M."/>
            <person name="Kojima H."/>
            <person name="Fukui M."/>
        </authorList>
    </citation>
    <scope>NUCLEOTIDE SEQUENCE [LARGE SCALE GENOMIC DNA]</scope>
    <source>
        <strain evidence="1 2">SPP2</strain>
    </source>
</reference>
<dbReference type="Proteomes" id="UP000218267">
    <property type="component" value="Chromosome"/>
</dbReference>
<name>A0A1Y1CEV9_9BACT</name>
<sequence length="173" mass="19361">MSNISKKDLHNAIILGLNSTDDKVVLDSINQLRKDGKSEDITLLLDLMISNSGREIQSTIHSFLADLKNQDTDKIIIKAIGDDKYIAIRKILIAICWEASIDFSKYISTFVDLVIESDFEISFEAFTVIENLTEKISEEVKPTEMAKLKDAISGASPEKKGLIHEAIHIIEQL</sequence>
<dbReference type="EMBL" id="AP018042">
    <property type="protein sequence ID" value="BAX78562.1"/>
    <property type="molecule type" value="Genomic_DNA"/>
</dbReference>
<evidence type="ECO:0000313" key="1">
    <source>
        <dbReference type="EMBL" id="BAX78562.1"/>
    </source>
</evidence>
<gene>
    <name evidence="1" type="ORF">ALGA_0167</name>
</gene>
<organism evidence="1 2">
    <name type="scientific">Labilibaculum antarcticum</name>
    <dbReference type="NCBI Taxonomy" id="1717717"/>
    <lineage>
        <taxon>Bacteria</taxon>
        <taxon>Pseudomonadati</taxon>
        <taxon>Bacteroidota</taxon>
        <taxon>Bacteroidia</taxon>
        <taxon>Marinilabiliales</taxon>
        <taxon>Marinifilaceae</taxon>
        <taxon>Labilibaculum</taxon>
    </lineage>
</organism>
<protein>
    <recommendedName>
        <fullName evidence="3">HEAT repeat domain-containing protein</fullName>
    </recommendedName>
</protein>
<evidence type="ECO:0008006" key="3">
    <source>
        <dbReference type="Google" id="ProtNLM"/>
    </source>
</evidence>
<evidence type="ECO:0000313" key="2">
    <source>
        <dbReference type="Proteomes" id="UP000218267"/>
    </source>
</evidence>
<dbReference type="RefSeq" id="WP_096427498.1">
    <property type="nucleotide sequence ID" value="NZ_AP018042.1"/>
</dbReference>
<accession>A0A1Y1CEV9</accession>
<keyword evidence="2" id="KW-1185">Reference proteome</keyword>
<dbReference type="SUPFAM" id="SSF48371">
    <property type="entry name" value="ARM repeat"/>
    <property type="match status" value="1"/>
</dbReference>
<dbReference type="KEGG" id="mbas:ALGA_0167"/>